<dbReference type="InterPro" id="IPR000823">
    <property type="entry name" value="Peroxidase_pln"/>
</dbReference>
<evidence type="ECO:0000256" key="4">
    <source>
        <dbReference type="ARBA" id="ARBA00022617"/>
    </source>
</evidence>
<evidence type="ECO:0000256" key="9">
    <source>
        <dbReference type="ARBA" id="ARBA00023157"/>
    </source>
</evidence>
<dbReference type="EC" id="1.11.1.7" evidence="2 15"/>
<keyword evidence="15" id="KW-0732">Signal</keyword>
<evidence type="ECO:0000256" key="14">
    <source>
        <dbReference type="PIRSR" id="PIRSR600823-5"/>
    </source>
</evidence>
<evidence type="ECO:0000256" key="8">
    <source>
        <dbReference type="ARBA" id="ARBA00023004"/>
    </source>
</evidence>
<dbReference type="InterPro" id="IPR019794">
    <property type="entry name" value="Peroxidases_AS"/>
</dbReference>
<dbReference type="EMBL" id="BJWL01000468">
    <property type="protein sequence ID" value="GFS46459.1"/>
    <property type="molecule type" value="Genomic_DNA"/>
</dbReference>
<dbReference type="Gene3D" id="1.10.420.10">
    <property type="entry name" value="Peroxidase, domain 2"/>
    <property type="match status" value="1"/>
</dbReference>
<dbReference type="SUPFAM" id="SSF48113">
    <property type="entry name" value="Heme-dependent peroxidases"/>
    <property type="match status" value="1"/>
</dbReference>
<proteinExistence type="inferred from homology"/>
<accession>A0A7J0E1F4</accession>
<dbReference type="GO" id="GO:0046872">
    <property type="term" value="F:metal ion binding"/>
    <property type="evidence" value="ECO:0007669"/>
    <property type="project" value="UniProtKB-UniRule"/>
</dbReference>
<organism evidence="17 18">
    <name type="scientific">Actinidia rufa</name>
    <dbReference type="NCBI Taxonomy" id="165716"/>
    <lineage>
        <taxon>Eukaryota</taxon>
        <taxon>Viridiplantae</taxon>
        <taxon>Streptophyta</taxon>
        <taxon>Embryophyta</taxon>
        <taxon>Tracheophyta</taxon>
        <taxon>Spermatophyta</taxon>
        <taxon>Magnoliopsida</taxon>
        <taxon>eudicotyledons</taxon>
        <taxon>Gunneridae</taxon>
        <taxon>Pentapetalae</taxon>
        <taxon>asterids</taxon>
        <taxon>Ericales</taxon>
        <taxon>Actinidiaceae</taxon>
        <taxon>Actinidia</taxon>
    </lineage>
</organism>
<comment type="cofactor">
    <cofactor evidence="12 15">
        <name>Ca(2+)</name>
        <dbReference type="ChEBI" id="CHEBI:29108"/>
    </cofactor>
    <text evidence="12 15">Binds 2 calcium ions per subunit.</text>
</comment>
<dbReference type="GO" id="GO:0006979">
    <property type="term" value="P:response to oxidative stress"/>
    <property type="evidence" value="ECO:0007669"/>
    <property type="project" value="UniProtKB-UniRule"/>
</dbReference>
<comment type="function">
    <text evidence="15">Removal of H(2)O(2), oxidation of toxic reductants, biosynthesis and degradation of lignin, suberization, auxin catabolism, response to environmental stresses such as wounding, pathogen attack and oxidative stress.</text>
</comment>
<feature type="domain" description="Plant heme peroxidase family profile" evidence="16">
    <location>
        <begin position="33"/>
        <end position="306"/>
    </location>
</feature>
<feature type="binding site" evidence="12">
    <location>
        <position position="224"/>
    </location>
    <ligand>
        <name>Ca(2+)</name>
        <dbReference type="ChEBI" id="CHEBI:29108"/>
        <label>2</label>
    </ligand>
</feature>
<evidence type="ECO:0000256" key="13">
    <source>
        <dbReference type="PIRSR" id="PIRSR600823-4"/>
    </source>
</evidence>
<feature type="binding site" evidence="11">
    <location>
        <position position="157"/>
    </location>
    <ligand>
        <name>substrate</name>
    </ligand>
</feature>
<feature type="binding site" evidence="12">
    <location>
        <position position="232"/>
    </location>
    <ligand>
        <name>Ca(2+)</name>
        <dbReference type="ChEBI" id="CHEBI:29108"/>
        <label>2</label>
    </ligand>
</feature>
<keyword evidence="18" id="KW-1185">Reference proteome</keyword>
<name>A0A7J0E1F4_9ERIC</name>
<feature type="signal peptide" evidence="15">
    <location>
        <begin position="1"/>
        <end position="20"/>
    </location>
</feature>
<dbReference type="InterPro" id="IPR033905">
    <property type="entry name" value="Secretory_peroxidase"/>
</dbReference>
<sequence>MVVAFLFPTLSLAFPGAGFGWDNGGYFGGGHSGLFPGFYQFSCPQANEIVMSVLEKAIAKEPRMAASLLRLHFHDCFVQPAKRGQDRTTIPSEAFEVIDEIKAKLEQACPHTVSCADILALSARGSTILSGGPMWELPLGRKDSRTASLSGSNSNIPPPNSTIQNLITLFKRQGLDEADLVALSDYTIKNGNNQPDATIEKTYYHGLKAVCPKTGGDNNLSPLDFASPAKFDNTYFKLIMWGKGLLTSDEVLLTGNVGKTMELVKAYATDEELFFGQFAKSMVKMGNISPLTGSNGEVRKNCRRIN</sequence>
<reference evidence="18" key="1">
    <citation type="submission" date="2019-07" db="EMBL/GenBank/DDBJ databases">
        <title>De Novo Assembly of kiwifruit Actinidia rufa.</title>
        <authorList>
            <person name="Sugita-Konishi S."/>
            <person name="Sato K."/>
            <person name="Mori E."/>
            <person name="Abe Y."/>
            <person name="Kisaki G."/>
            <person name="Hamano K."/>
            <person name="Suezawa K."/>
            <person name="Otani M."/>
            <person name="Fukuda T."/>
            <person name="Manabe T."/>
            <person name="Gomi K."/>
            <person name="Tabuchi M."/>
            <person name="Akimitsu K."/>
            <person name="Kataoka I."/>
        </authorList>
    </citation>
    <scope>NUCLEOTIDE SEQUENCE [LARGE SCALE GENOMIC DNA]</scope>
    <source>
        <strain evidence="18">cv. Fuchu</strain>
    </source>
</reference>
<feature type="binding site" evidence="12">
    <location>
        <position position="75"/>
    </location>
    <ligand>
        <name>Ca(2+)</name>
        <dbReference type="ChEBI" id="CHEBI:29108"/>
        <label>1</label>
    </ligand>
</feature>
<dbReference type="PANTHER" id="PTHR31388">
    <property type="entry name" value="PEROXIDASE 72-RELATED"/>
    <property type="match status" value="1"/>
</dbReference>
<dbReference type="OrthoDB" id="2113341at2759"/>
<dbReference type="PROSITE" id="PS50873">
    <property type="entry name" value="PEROXIDASE_4"/>
    <property type="match status" value="1"/>
</dbReference>
<evidence type="ECO:0000259" key="16">
    <source>
        <dbReference type="PROSITE" id="PS50873"/>
    </source>
</evidence>
<gene>
    <name evidence="17" type="ORF">Acr_00g0102410</name>
</gene>
<evidence type="ECO:0000256" key="6">
    <source>
        <dbReference type="ARBA" id="ARBA00022837"/>
    </source>
</evidence>
<dbReference type="PRINTS" id="PR00458">
    <property type="entry name" value="PEROXIDASE"/>
</dbReference>
<dbReference type="GO" id="GO:0005576">
    <property type="term" value="C:extracellular region"/>
    <property type="evidence" value="ECO:0007669"/>
    <property type="project" value="UniProtKB-SubCell"/>
</dbReference>
<keyword evidence="6 12" id="KW-0106">Calcium</keyword>
<keyword evidence="9 14" id="KW-1015">Disulfide bond</keyword>
<dbReference type="PRINTS" id="PR00461">
    <property type="entry name" value="PLPEROXIDASE"/>
</dbReference>
<feature type="disulfide bond" evidence="14">
    <location>
        <begin position="115"/>
        <end position="302"/>
    </location>
</feature>
<keyword evidence="3 15" id="KW-0575">Peroxidase</keyword>
<evidence type="ECO:0000256" key="7">
    <source>
        <dbReference type="ARBA" id="ARBA00023002"/>
    </source>
</evidence>
<dbReference type="AlphaFoldDB" id="A0A7J0E1F4"/>
<dbReference type="Proteomes" id="UP000585474">
    <property type="component" value="Unassembled WGS sequence"/>
</dbReference>
<dbReference type="FunFam" id="1.10.420.10:FF:000001">
    <property type="entry name" value="Peroxidase"/>
    <property type="match status" value="1"/>
</dbReference>
<feature type="binding site" evidence="12">
    <location>
        <position position="78"/>
    </location>
    <ligand>
        <name>Ca(2+)</name>
        <dbReference type="ChEBI" id="CHEBI:29108"/>
        <label>1</label>
    </ligand>
</feature>
<feature type="binding site" evidence="12">
    <location>
        <position position="187"/>
    </location>
    <ligand>
        <name>Ca(2+)</name>
        <dbReference type="ChEBI" id="CHEBI:29108"/>
        <label>2</label>
    </ligand>
</feature>
<evidence type="ECO:0000313" key="18">
    <source>
        <dbReference type="Proteomes" id="UP000585474"/>
    </source>
</evidence>
<comment type="caution">
    <text evidence="17">The sequence shown here is derived from an EMBL/GenBank/DDBJ whole genome shotgun (WGS) entry which is preliminary data.</text>
</comment>
<dbReference type="InterPro" id="IPR010255">
    <property type="entry name" value="Haem_peroxidase_sf"/>
</dbReference>
<dbReference type="PROSITE" id="PS00436">
    <property type="entry name" value="PEROXIDASE_2"/>
    <property type="match status" value="1"/>
</dbReference>
<evidence type="ECO:0000256" key="10">
    <source>
        <dbReference type="PIRSR" id="PIRSR600823-1"/>
    </source>
</evidence>
<protein>
    <recommendedName>
        <fullName evidence="2 15">Peroxidase</fullName>
        <ecNumber evidence="2 15">1.11.1.7</ecNumber>
    </recommendedName>
</protein>
<dbReference type="GO" id="GO:0020037">
    <property type="term" value="F:heme binding"/>
    <property type="evidence" value="ECO:0007669"/>
    <property type="project" value="UniProtKB-UniRule"/>
</dbReference>
<keyword evidence="7 15" id="KW-0560">Oxidoreductase</keyword>
<comment type="similarity">
    <text evidence="15">Belongs to the peroxidase family. Classical plant (class III) peroxidase subfamily.</text>
</comment>
<feature type="chain" id="PRO_5029932883" description="Peroxidase" evidence="15">
    <location>
        <begin position="21"/>
        <end position="306"/>
    </location>
</feature>
<dbReference type="CDD" id="cd00693">
    <property type="entry name" value="secretory_peroxidase"/>
    <property type="match status" value="1"/>
</dbReference>
<keyword evidence="8 15" id="KW-0408">Iron</keyword>
<evidence type="ECO:0000256" key="3">
    <source>
        <dbReference type="ARBA" id="ARBA00022559"/>
    </source>
</evidence>
<dbReference type="PANTHER" id="PTHR31388:SF164">
    <property type="entry name" value="PEROXIDASE 9"/>
    <property type="match status" value="1"/>
</dbReference>
<dbReference type="Pfam" id="PF00141">
    <property type="entry name" value="peroxidase"/>
    <property type="match status" value="1"/>
</dbReference>
<evidence type="ECO:0000256" key="12">
    <source>
        <dbReference type="PIRSR" id="PIRSR600823-3"/>
    </source>
</evidence>
<evidence type="ECO:0000256" key="2">
    <source>
        <dbReference type="ARBA" id="ARBA00012313"/>
    </source>
</evidence>
<keyword evidence="4 15" id="KW-0349">Heme</keyword>
<feature type="active site" description="Proton acceptor" evidence="10">
    <location>
        <position position="74"/>
    </location>
</feature>
<comment type="catalytic activity">
    <reaction evidence="1 15">
        <text>2 a phenolic donor + H2O2 = 2 a phenolic radical donor + 2 H2O</text>
        <dbReference type="Rhea" id="RHEA:56136"/>
        <dbReference type="ChEBI" id="CHEBI:15377"/>
        <dbReference type="ChEBI" id="CHEBI:16240"/>
        <dbReference type="ChEBI" id="CHEBI:139520"/>
        <dbReference type="ChEBI" id="CHEBI:139521"/>
        <dbReference type="EC" id="1.11.1.7"/>
    </reaction>
</comment>
<dbReference type="GO" id="GO:0042744">
    <property type="term" value="P:hydrogen peroxide catabolic process"/>
    <property type="evidence" value="ECO:0007669"/>
    <property type="project" value="UniProtKB-KW"/>
</dbReference>
<keyword evidence="15" id="KW-0964">Secreted</keyword>
<dbReference type="GO" id="GO:0140825">
    <property type="term" value="F:lactoperoxidase activity"/>
    <property type="evidence" value="ECO:0007669"/>
    <property type="project" value="UniProtKB-EC"/>
</dbReference>
<comment type="cofactor">
    <cofactor evidence="15">
        <name>heme b</name>
        <dbReference type="ChEBI" id="CHEBI:60344"/>
    </cofactor>
    <text evidence="15">Binds 1 heme b (iron(II)-protoporphyrin IX) group per subunit.</text>
</comment>
<dbReference type="Gene3D" id="1.10.520.10">
    <property type="match status" value="1"/>
</dbReference>
<evidence type="ECO:0000256" key="5">
    <source>
        <dbReference type="ARBA" id="ARBA00022723"/>
    </source>
</evidence>
<evidence type="ECO:0000313" key="17">
    <source>
        <dbReference type="EMBL" id="GFS46459.1"/>
    </source>
</evidence>
<feature type="site" description="Transition state stabilizer" evidence="13">
    <location>
        <position position="70"/>
    </location>
</feature>
<evidence type="ECO:0000256" key="11">
    <source>
        <dbReference type="PIRSR" id="PIRSR600823-2"/>
    </source>
</evidence>
<evidence type="ECO:0000256" key="15">
    <source>
        <dbReference type="RuleBase" id="RU362060"/>
    </source>
</evidence>
<keyword evidence="15" id="KW-0376">Hydrogen peroxide</keyword>
<evidence type="ECO:0000256" key="1">
    <source>
        <dbReference type="ARBA" id="ARBA00000189"/>
    </source>
</evidence>
<keyword evidence="5 12" id="KW-0479">Metal-binding</keyword>
<feature type="disulfide bond" evidence="14">
    <location>
        <begin position="43"/>
        <end position="109"/>
    </location>
</feature>
<dbReference type="InterPro" id="IPR002016">
    <property type="entry name" value="Haem_peroxidase"/>
</dbReference>
<comment type="subcellular location">
    <subcellularLocation>
        <location evidence="15">Secreted</location>
    </subcellularLocation>
</comment>